<feature type="signal peptide" evidence="1">
    <location>
        <begin position="1"/>
        <end position="29"/>
    </location>
</feature>
<dbReference type="Proteomes" id="UP000447355">
    <property type="component" value="Unassembled WGS sequence"/>
</dbReference>
<protein>
    <submittedName>
        <fullName evidence="2">Uncharacterized protein</fullName>
    </submittedName>
</protein>
<keyword evidence="1" id="KW-0732">Signal</keyword>
<gene>
    <name evidence="2" type="ORF">GTP90_20440</name>
</gene>
<feature type="chain" id="PRO_5033061134" evidence="1">
    <location>
        <begin position="30"/>
        <end position="82"/>
    </location>
</feature>
<reference evidence="2" key="1">
    <citation type="submission" date="2019-12" db="EMBL/GenBank/DDBJ databases">
        <title>Novel species isolated from a subtropical stream in China.</title>
        <authorList>
            <person name="Lu H."/>
        </authorList>
    </citation>
    <scope>NUCLEOTIDE SEQUENCE [LARGE SCALE GENOMIC DNA]</scope>
    <source>
        <strain evidence="2">FT81W</strain>
    </source>
</reference>
<organism evidence="2 3">
    <name type="scientific">Duganella vulcania</name>
    <dbReference type="NCBI Taxonomy" id="2692166"/>
    <lineage>
        <taxon>Bacteria</taxon>
        <taxon>Pseudomonadati</taxon>
        <taxon>Pseudomonadota</taxon>
        <taxon>Betaproteobacteria</taxon>
        <taxon>Burkholderiales</taxon>
        <taxon>Oxalobacteraceae</taxon>
        <taxon>Telluria group</taxon>
        <taxon>Duganella</taxon>
    </lineage>
</organism>
<evidence type="ECO:0000313" key="2">
    <source>
        <dbReference type="EMBL" id="MYM96238.1"/>
    </source>
</evidence>
<dbReference type="EMBL" id="WWCX01000041">
    <property type="protein sequence ID" value="MYM96238.1"/>
    <property type="molecule type" value="Genomic_DNA"/>
</dbReference>
<name>A0A845GSR1_9BURK</name>
<comment type="caution">
    <text evidence="2">The sequence shown here is derived from an EMBL/GenBank/DDBJ whole genome shotgun (WGS) entry which is preliminary data.</text>
</comment>
<sequence length="82" mass="8793">MKKEDLILLGMLAAGAVLLLPMFAKKANAATSSPSTGNTYGASEIMRADGWTYYTDGTSIDPNGRYYSGTNLVYDPKGMYAN</sequence>
<proteinExistence type="predicted"/>
<dbReference type="AlphaFoldDB" id="A0A845GSR1"/>
<accession>A0A845GSR1</accession>
<evidence type="ECO:0000313" key="3">
    <source>
        <dbReference type="Proteomes" id="UP000447355"/>
    </source>
</evidence>
<evidence type="ECO:0000256" key="1">
    <source>
        <dbReference type="SAM" id="SignalP"/>
    </source>
</evidence>
<dbReference type="RefSeq" id="WP_161085262.1">
    <property type="nucleotide sequence ID" value="NZ_WWCX01000041.1"/>
</dbReference>